<dbReference type="SUPFAM" id="SSF46785">
    <property type="entry name" value="Winged helix' DNA-binding domain"/>
    <property type="match status" value="1"/>
</dbReference>
<dbReference type="SMART" id="SM00345">
    <property type="entry name" value="HTH_GNTR"/>
    <property type="match status" value="1"/>
</dbReference>
<dbReference type="InterPro" id="IPR011711">
    <property type="entry name" value="GntR_C"/>
</dbReference>
<name>A0A0U2WPR1_9MICC</name>
<evidence type="ECO:0000313" key="8">
    <source>
        <dbReference type="Proteomes" id="UP000057181"/>
    </source>
</evidence>
<organism evidence="6 8">
    <name type="scientific">Kocuria flava</name>
    <dbReference type="NCBI Taxonomy" id="446860"/>
    <lineage>
        <taxon>Bacteria</taxon>
        <taxon>Bacillati</taxon>
        <taxon>Actinomycetota</taxon>
        <taxon>Actinomycetes</taxon>
        <taxon>Micrococcales</taxon>
        <taxon>Micrococcaceae</taxon>
        <taxon>Kocuria</taxon>
    </lineage>
</organism>
<dbReference type="Proteomes" id="UP000321155">
    <property type="component" value="Unassembled WGS sequence"/>
</dbReference>
<dbReference type="PROSITE" id="PS50949">
    <property type="entry name" value="HTH_GNTR"/>
    <property type="match status" value="1"/>
</dbReference>
<dbReference type="PRINTS" id="PR00033">
    <property type="entry name" value="HTHASNC"/>
</dbReference>
<dbReference type="InterPro" id="IPR000524">
    <property type="entry name" value="Tscrpt_reg_HTH_GntR"/>
</dbReference>
<evidence type="ECO:0000313" key="7">
    <source>
        <dbReference type="EMBL" id="GEO93347.1"/>
    </source>
</evidence>
<dbReference type="Proteomes" id="UP000057181">
    <property type="component" value="Chromosome"/>
</dbReference>
<dbReference type="GO" id="GO:0003700">
    <property type="term" value="F:DNA-binding transcription factor activity"/>
    <property type="evidence" value="ECO:0007669"/>
    <property type="project" value="InterPro"/>
</dbReference>
<dbReference type="EMBL" id="BJZR01000107">
    <property type="protein sequence ID" value="GEO93347.1"/>
    <property type="molecule type" value="Genomic_DNA"/>
</dbReference>
<reference evidence="6 8" key="1">
    <citation type="submission" date="2015-11" db="EMBL/GenBank/DDBJ databases">
        <title>Complete Genome Sequence of Kocuria flava strain HO-9041.</title>
        <authorList>
            <person name="Zhou M."/>
            <person name="Dai J."/>
        </authorList>
    </citation>
    <scope>NUCLEOTIDE SEQUENCE [LARGE SCALE GENOMIC DNA]</scope>
    <source>
        <strain evidence="6 8">HO-9041</strain>
    </source>
</reference>
<dbReference type="SUPFAM" id="SSF48008">
    <property type="entry name" value="GntR ligand-binding domain-like"/>
    <property type="match status" value="1"/>
</dbReference>
<evidence type="ECO:0000256" key="2">
    <source>
        <dbReference type="ARBA" id="ARBA00023125"/>
    </source>
</evidence>
<dbReference type="PANTHER" id="PTHR43537">
    <property type="entry name" value="TRANSCRIPTIONAL REGULATOR, GNTR FAMILY"/>
    <property type="match status" value="1"/>
</dbReference>
<dbReference type="KEGG" id="kfv:AS188_00915"/>
<dbReference type="InterPro" id="IPR000485">
    <property type="entry name" value="AsnC-type_HTH_dom"/>
</dbReference>
<dbReference type="EMBL" id="CP013254">
    <property type="protein sequence ID" value="ALU38548.1"/>
    <property type="molecule type" value="Genomic_DNA"/>
</dbReference>
<dbReference type="InterPro" id="IPR036388">
    <property type="entry name" value="WH-like_DNA-bd_sf"/>
</dbReference>
<accession>A0A0U2WPR1</accession>
<proteinExistence type="predicted"/>
<keyword evidence="9" id="KW-1185">Reference proteome</keyword>
<dbReference type="AlphaFoldDB" id="A0A0U2WPR1"/>
<gene>
    <name evidence="6" type="ORF">AS188_00915</name>
    <name evidence="7" type="ORF">KFL01_26530</name>
</gene>
<evidence type="ECO:0000259" key="5">
    <source>
        <dbReference type="PROSITE" id="PS50949"/>
    </source>
</evidence>
<keyword evidence="3" id="KW-0804">Transcription</keyword>
<dbReference type="Pfam" id="PF07729">
    <property type="entry name" value="FCD"/>
    <property type="match status" value="1"/>
</dbReference>
<dbReference type="Pfam" id="PF00392">
    <property type="entry name" value="GntR"/>
    <property type="match status" value="1"/>
</dbReference>
<evidence type="ECO:0000256" key="4">
    <source>
        <dbReference type="SAM" id="MobiDB-lite"/>
    </source>
</evidence>
<dbReference type="RefSeq" id="WP_058857262.1">
    <property type="nucleotide sequence ID" value="NZ_BJZR01000107.1"/>
</dbReference>
<feature type="region of interest" description="Disordered" evidence="4">
    <location>
        <begin position="1"/>
        <end position="22"/>
    </location>
</feature>
<reference evidence="7 9" key="2">
    <citation type="submission" date="2019-07" db="EMBL/GenBank/DDBJ databases">
        <title>Whole genome shotgun sequence of Kocuria flava NBRC 107626.</title>
        <authorList>
            <person name="Hosoyama A."/>
            <person name="Uohara A."/>
            <person name="Ohji S."/>
            <person name="Ichikawa N."/>
        </authorList>
    </citation>
    <scope>NUCLEOTIDE SEQUENCE [LARGE SCALE GENOMIC DNA]</scope>
    <source>
        <strain evidence="7 9">NBRC 107626</strain>
    </source>
</reference>
<evidence type="ECO:0000313" key="6">
    <source>
        <dbReference type="EMBL" id="ALU38548.1"/>
    </source>
</evidence>
<sequence length="236" mass="25906">MTAVPHAGPAPGERGAPAAPSKADTAYRSILEGVQQGRFAPGSRLVLAQLAAELGMSVVPVREAVRRLQQDGLVAYERNVGATVVGIDPVEYRYTMETLALVEGFSTAQCAPLVTDEELQRAREINRRMRRALEDFDPVEFTELNKQFHSTLYEHHQNAHILDLVHRGWNRLAALRSSTFAYVPGRAQASVEEHDRLLDLIAEKAPFEVVEAAARQHRMNTLDAYLAALPAGTGTG</sequence>
<dbReference type="InterPro" id="IPR036390">
    <property type="entry name" value="WH_DNA-bd_sf"/>
</dbReference>
<feature type="compositionally biased region" description="Low complexity" evidence="4">
    <location>
        <begin position="1"/>
        <end position="20"/>
    </location>
</feature>
<keyword evidence="2" id="KW-0238">DNA-binding</keyword>
<dbReference type="OrthoDB" id="4084810at2"/>
<dbReference type="SMART" id="SM00895">
    <property type="entry name" value="FCD"/>
    <property type="match status" value="1"/>
</dbReference>
<evidence type="ECO:0000313" key="9">
    <source>
        <dbReference type="Proteomes" id="UP000321155"/>
    </source>
</evidence>
<dbReference type="STRING" id="446860.AS188_00915"/>
<dbReference type="Gene3D" id="1.10.10.10">
    <property type="entry name" value="Winged helix-like DNA-binding domain superfamily/Winged helix DNA-binding domain"/>
    <property type="match status" value="1"/>
</dbReference>
<dbReference type="InterPro" id="IPR008920">
    <property type="entry name" value="TF_FadR/GntR_C"/>
</dbReference>
<protein>
    <submittedName>
        <fullName evidence="6">GntR family transcriptional regulator</fullName>
    </submittedName>
</protein>
<evidence type="ECO:0000256" key="1">
    <source>
        <dbReference type="ARBA" id="ARBA00023015"/>
    </source>
</evidence>
<dbReference type="Gene3D" id="1.20.120.530">
    <property type="entry name" value="GntR ligand-binding domain-like"/>
    <property type="match status" value="1"/>
</dbReference>
<keyword evidence="1" id="KW-0805">Transcription regulation</keyword>
<feature type="domain" description="HTH gntR-type" evidence="5">
    <location>
        <begin position="20"/>
        <end position="87"/>
    </location>
</feature>
<dbReference type="GO" id="GO:0043565">
    <property type="term" value="F:sequence-specific DNA binding"/>
    <property type="evidence" value="ECO:0007669"/>
    <property type="project" value="InterPro"/>
</dbReference>
<evidence type="ECO:0000256" key="3">
    <source>
        <dbReference type="ARBA" id="ARBA00023163"/>
    </source>
</evidence>
<dbReference type="PANTHER" id="PTHR43537:SF24">
    <property type="entry name" value="GLUCONATE OPERON TRANSCRIPTIONAL REPRESSOR"/>
    <property type="match status" value="1"/>
</dbReference>